<evidence type="ECO:0000256" key="1">
    <source>
        <dbReference type="ARBA" id="ARBA00023002"/>
    </source>
</evidence>
<protein>
    <submittedName>
        <fullName evidence="3">LLM class flavin-dependent oxidoreductase</fullName>
    </submittedName>
</protein>
<sequence>MIRTGLVDFGMHTRFSPDLLMRNSRTLAALIGAESLWTPDHLINVIPQSIFVPRYVGVSRIAPRAHACYEPWTELGYLAARNRLSRLLLGVSVTDAGRRHPAVTAQAAMTLHHLSRGRAILGIGVGERENNEPYGVDWSRPVARFVDALATVRALWNSGGAPVNRESEFFPLRDAVFDLPPYKGTRPPIWVASHGPRMLRATGRYADGWYPAFIRDPVEYERKLELVRAAASDAGRDPSTIVPALNLPIVVARSEDAVDEILDGVAAKAMALALPATDWSAHGVRHPLGDDFAGAQDFLPQTLDEATVLRHVETVPTSLLRSGAIMGTPESVVDQVAEWRDRGMRYFVPLDVSSLQPSLRRGLASTKPLVKAMRAIKRL</sequence>
<dbReference type="OrthoDB" id="9775082at2"/>
<dbReference type="SUPFAM" id="SSF51679">
    <property type="entry name" value="Bacterial luciferase-like"/>
    <property type="match status" value="1"/>
</dbReference>
<dbReference type="RefSeq" id="WP_149428357.1">
    <property type="nucleotide sequence ID" value="NZ_VLNY01000001.1"/>
</dbReference>
<dbReference type="InterPro" id="IPR050564">
    <property type="entry name" value="F420-G6PD/mer"/>
</dbReference>
<reference evidence="3 4" key="1">
    <citation type="submission" date="2019-07" db="EMBL/GenBank/DDBJ databases">
        <title>Rhodococcus cavernicolus sp. nov., isolated from a cave.</title>
        <authorList>
            <person name="Lee S.D."/>
        </authorList>
    </citation>
    <scope>NUCLEOTIDE SEQUENCE [LARGE SCALE GENOMIC DNA]</scope>
    <source>
        <strain evidence="3 4">C1-24</strain>
    </source>
</reference>
<dbReference type="PANTHER" id="PTHR43244:SF1">
    <property type="entry name" value="5,10-METHYLENETETRAHYDROMETHANOPTERIN REDUCTASE"/>
    <property type="match status" value="1"/>
</dbReference>
<feature type="domain" description="Luciferase-like" evidence="2">
    <location>
        <begin position="31"/>
        <end position="345"/>
    </location>
</feature>
<dbReference type="Proteomes" id="UP000322244">
    <property type="component" value="Unassembled WGS sequence"/>
</dbReference>
<dbReference type="CDD" id="cd01097">
    <property type="entry name" value="Tetrahydromethanopterin_reductase"/>
    <property type="match status" value="1"/>
</dbReference>
<dbReference type="GO" id="GO:0016705">
    <property type="term" value="F:oxidoreductase activity, acting on paired donors, with incorporation or reduction of molecular oxygen"/>
    <property type="evidence" value="ECO:0007669"/>
    <property type="project" value="InterPro"/>
</dbReference>
<proteinExistence type="predicted"/>
<dbReference type="InterPro" id="IPR036661">
    <property type="entry name" value="Luciferase-like_sf"/>
</dbReference>
<dbReference type="PANTHER" id="PTHR43244">
    <property type="match status" value="1"/>
</dbReference>
<organism evidence="3 4">
    <name type="scientific">Antrihabitans cavernicola</name>
    <dbReference type="NCBI Taxonomy" id="2495913"/>
    <lineage>
        <taxon>Bacteria</taxon>
        <taxon>Bacillati</taxon>
        <taxon>Actinomycetota</taxon>
        <taxon>Actinomycetes</taxon>
        <taxon>Mycobacteriales</taxon>
        <taxon>Nocardiaceae</taxon>
        <taxon>Antrihabitans</taxon>
    </lineage>
</organism>
<dbReference type="AlphaFoldDB" id="A0A5A7SHE6"/>
<evidence type="ECO:0000259" key="2">
    <source>
        <dbReference type="Pfam" id="PF00296"/>
    </source>
</evidence>
<dbReference type="InterPro" id="IPR011251">
    <property type="entry name" value="Luciferase-like_dom"/>
</dbReference>
<dbReference type="Pfam" id="PF00296">
    <property type="entry name" value="Bac_luciferase"/>
    <property type="match status" value="1"/>
</dbReference>
<dbReference type="EMBL" id="VLNY01000001">
    <property type="protein sequence ID" value="KAA0024582.1"/>
    <property type="molecule type" value="Genomic_DNA"/>
</dbReference>
<dbReference type="Gene3D" id="3.20.20.30">
    <property type="entry name" value="Luciferase-like domain"/>
    <property type="match status" value="1"/>
</dbReference>
<comment type="caution">
    <text evidence="3">The sequence shown here is derived from an EMBL/GenBank/DDBJ whole genome shotgun (WGS) entry which is preliminary data.</text>
</comment>
<gene>
    <name evidence="3" type="ORF">FOY51_01095</name>
</gene>
<keyword evidence="1" id="KW-0560">Oxidoreductase</keyword>
<keyword evidence="4" id="KW-1185">Reference proteome</keyword>
<evidence type="ECO:0000313" key="3">
    <source>
        <dbReference type="EMBL" id="KAA0024582.1"/>
    </source>
</evidence>
<evidence type="ECO:0000313" key="4">
    <source>
        <dbReference type="Proteomes" id="UP000322244"/>
    </source>
</evidence>
<name>A0A5A7SHE6_9NOCA</name>
<accession>A0A5A7SHE6</accession>